<gene>
    <name evidence="2" type="ORF">CEY00_Acc33535</name>
</gene>
<organism evidence="2 3">
    <name type="scientific">Actinidia chinensis var. chinensis</name>
    <name type="common">Chinese soft-hair kiwi</name>
    <dbReference type="NCBI Taxonomy" id="1590841"/>
    <lineage>
        <taxon>Eukaryota</taxon>
        <taxon>Viridiplantae</taxon>
        <taxon>Streptophyta</taxon>
        <taxon>Embryophyta</taxon>
        <taxon>Tracheophyta</taxon>
        <taxon>Spermatophyta</taxon>
        <taxon>Magnoliopsida</taxon>
        <taxon>eudicotyledons</taxon>
        <taxon>Gunneridae</taxon>
        <taxon>Pentapetalae</taxon>
        <taxon>asterids</taxon>
        <taxon>Ericales</taxon>
        <taxon>Actinidiaceae</taxon>
        <taxon>Actinidia</taxon>
    </lineage>
</organism>
<accession>A0A2R6P271</accession>
<feature type="region of interest" description="Disordered" evidence="1">
    <location>
        <begin position="32"/>
        <end position="60"/>
    </location>
</feature>
<dbReference type="AlphaFoldDB" id="A0A2R6P271"/>
<proteinExistence type="predicted"/>
<sequence>MRSVRMGYEGGRPVLPMVWLGVSLVAPEKPYPKEAYPTHRLTPKKGRQDNPTDRKKPEESNKEFIHAMKQAKINGGASSQVPTFRFPIMDEPPLRMQRTPAPYFMNGQSERPRKRFAYESPIEELYYDRSVIHQPVVAPGGTSPNLCDLVNEKMQPGFEFITKVNRWRNLAAKAKWNIKEEDAVQMVINNLHGPIKEAMVLGDFQTFLQLFERAARMQRSIKDGSITFLRNCSNGGQVTTQGPTPVQTNPGPSASANTIRACTAARREMPVRPPQVL</sequence>
<dbReference type="OrthoDB" id="1711294at2759"/>
<dbReference type="Proteomes" id="UP000241394">
    <property type="component" value="Unassembled WGS sequence"/>
</dbReference>
<reference evidence="2 3" key="1">
    <citation type="submission" date="2017-07" db="EMBL/GenBank/DDBJ databases">
        <title>An improved, manually edited Actinidia chinensis var. chinensis (kiwifruit) genome highlights the challenges associated with draft genomes and gene prediction in plants.</title>
        <authorList>
            <person name="Pilkington S."/>
            <person name="Crowhurst R."/>
            <person name="Hilario E."/>
            <person name="Nardozza S."/>
            <person name="Fraser L."/>
            <person name="Peng Y."/>
            <person name="Gunaseelan K."/>
            <person name="Simpson R."/>
            <person name="Tahir J."/>
            <person name="Deroles S."/>
            <person name="Templeton K."/>
            <person name="Luo Z."/>
            <person name="Davy M."/>
            <person name="Cheng C."/>
            <person name="Mcneilage M."/>
            <person name="Scaglione D."/>
            <person name="Liu Y."/>
            <person name="Zhang Q."/>
            <person name="Datson P."/>
            <person name="De Silva N."/>
            <person name="Gardiner S."/>
            <person name="Bassett H."/>
            <person name="Chagne D."/>
            <person name="Mccallum J."/>
            <person name="Dzierzon H."/>
            <person name="Deng C."/>
            <person name="Wang Y.-Y."/>
            <person name="Barron N."/>
            <person name="Manako K."/>
            <person name="Bowen J."/>
            <person name="Foster T."/>
            <person name="Erridge Z."/>
            <person name="Tiffin H."/>
            <person name="Waite C."/>
            <person name="Davies K."/>
            <person name="Grierson E."/>
            <person name="Laing W."/>
            <person name="Kirk R."/>
            <person name="Chen X."/>
            <person name="Wood M."/>
            <person name="Montefiori M."/>
            <person name="Brummell D."/>
            <person name="Schwinn K."/>
            <person name="Catanach A."/>
            <person name="Fullerton C."/>
            <person name="Li D."/>
            <person name="Meiyalaghan S."/>
            <person name="Nieuwenhuizen N."/>
            <person name="Read N."/>
            <person name="Prakash R."/>
            <person name="Hunter D."/>
            <person name="Zhang H."/>
            <person name="Mckenzie M."/>
            <person name="Knabel M."/>
            <person name="Harris A."/>
            <person name="Allan A."/>
            <person name="Chen A."/>
            <person name="Janssen B."/>
            <person name="Plunkett B."/>
            <person name="Dwamena C."/>
            <person name="Voogd C."/>
            <person name="Leif D."/>
            <person name="Lafferty D."/>
            <person name="Souleyre E."/>
            <person name="Varkonyi-Gasic E."/>
            <person name="Gambi F."/>
            <person name="Hanley J."/>
            <person name="Yao J.-L."/>
            <person name="Cheung J."/>
            <person name="David K."/>
            <person name="Warren B."/>
            <person name="Marsh K."/>
            <person name="Snowden K."/>
            <person name="Lin-Wang K."/>
            <person name="Brian L."/>
            <person name="Martinez-Sanchez M."/>
            <person name="Wang M."/>
            <person name="Ileperuma N."/>
            <person name="Macnee N."/>
            <person name="Campin R."/>
            <person name="Mcatee P."/>
            <person name="Drummond R."/>
            <person name="Espley R."/>
            <person name="Ireland H."/>
            <person name="Wu R."/>
            <person name="Atkinson R."/>
            <person name="Karunairetnam S."/>
            <person name="Bulley S."/>
            <person name="Chunkath S."/>
            <person name="Hanley Z."/>
            <person name="Storey R."/>
            <person name="Thrimawithana A."/>
            <person name="Thomson S."/>
            <person name="David C."/>
            <person name="Testolin R."/>
        </authorList>
    </citation>
    <scope>NUCLEOTIDE SEQUENCE [LARGE SCALE GENOMIC DNA]</scope>
    <source>
        <strain evidence="3">cv. Red5</strain>
        <tissue evidence="2">Young leaf</tissue>
    </source>
</reference>
<feature type="compositionally biased region" description="Basic and acidic residues" evidence="1">
    <location>
        <begin position="46"/>
        <end position="60"/>
    </location>
</feature>
<dbReference type="InParanoid" id="A0A2R6P271"/>
<evidence type="ECO:0000256" key="1">
    <source>
        <dbReference type="SAM" id="MobiDB-lite"/>
    </source>
</evidence>
<feature type="compositionally biased region" description="Low complexity" evidence="1">
    <location>
        <begin position="236"/>
        <end position="252"/>
    </location>
</feature>
<protein>
    <submittedName>
        <fullName evidence="2">Chaperone protein like</fullName>
    </submittedName>
</protein>
<dbReference type="EMBL" id="NKQK01000030">
    <property type="protein sequence ID" value="PSR84099.1"/>
    <property type="molecule type" value="Genomic_DNA"/>
</dbReference>
<comment type="caution">
    <text evidence="2">The sequence shown here is derived from an EMBL/GenBank/DDBJ whole genome shotgun (WGS) entry which is preliminary data.</text>
</comment>
<keyword evidence="3" id="KW-1185">Reference proteome</keyword>
<reference evidence="3" key="2">
    <citation type="journal article" date="2018" name="BMC Genomics">
        <title>A manually annotated Actinidia chinensis var. chinensis (kiwifruit) genome highlights the challenges associated with draft genomes and gene prediction in plants.</title>
        <authorList>
            <person name="Pilkington S.M."/>
            <person name="Crowhurst R."/>
            <person name="Hilario E."/>
            <person name="Nardozza S."/>
            <person name="Fraser L."/>
            <person name="Peng Y."/>
            <person name="Gunaseelan K."/>
            <person name="Simpson R."/>
            <person name="Tahir J."/>
            <person name="Deroles S.C."/>
            <person name="Templeton K."/>
            <person name="Luo Z."/>
            <person name="Davy M."/>
            <person name="Cheng C."/>
            <person name="McNeilage M."/>
            <person name="Scaglione D."/>
            <person name="Liu Y."/>
            <person name="Zhang Q."/>
            <person name="Datson P."/>
            <person name="De Silva N."/>
            <person name="Gardiner S.E."/>
            <person name="Bassett H."/>
            <person name="Chagne D."/>
            <person name="McCallum J."/>
            <person name="Dzierzon H."/>
            <person name="Deng C."/>
            <person name="Wang Y.Y."/>
            <person name="Barron L."/>
            <person name="Manako K."/>
            <person name="Bowen J."/>
            <person name="Foster T.M."/>
            <person name="Erridge Z.A."/>
            <person name="Tiffin H."/>
            <person name="Waite C.N."/>
            <person name="Davies K.M."/>
            <person name="Grierson E.P."/>
            <person name="Laing W.A."/>
            <person name="Kirk R."/>
            <person name="Chen X."/>
            <person name="Wood M."/>
            <person name="Montefiori M."/>
            <person name="Brummell D.A."/>
            <person name="Schwinn K.E."/>
            <person name="Catanach A."/>
            <person name="Fullerton C."/>
            <person name="Li D."/>
            <person name="Meiyalaghan S."/>
            <person name="Nieuwenhuizen N."/>
            <person name="Read N."/>
            <person name="Prakash R."/>
            <person name="Hunter D."/>
            <person name="Zhang H."/>
            <person name="McKenzie M."/>
            <person name="Knabel M."/>
            <person name="Harris A."/>
            <person name="Allan A.C."/>
            <person name="Gleave A."/>
            <person name="Chen A."/>
            <person name="Janssen B.J."/>
            <person name="Plunkett B."/>
            <person name="Ampomah-Dwamena C."/>
            <person name="Voogd C."/>
            <person name="Leif D."/>
            <person name="Lafferty D."/>
            <person name="Souleyre E.J.F."/>
            <person name="Varkonyi-Gasic E."/>
            <person name="Gambi F."/>
            <person name="Hanley J."/>
            <person name="Yao J.L."/>
            <person name="Cheung J."/>
            <person name="David K.M."/>
            <person name="Warren B."/>
            <person name="Marsh K."/>
            <person name="Snowden K.C."/>
            <person name="Lin-Wang K."/>
            <person name="Brian L."/>
            <person name="Martinez-Sanchez M."/>
            <person name="Wang M."/>
            <person name="Ileperuma N."/>
            <person name="Macnee N."/>
            <person name="Campin R."/>
            <person name="McAtee P."/>
            <person name="Drummond R.S.M."/>
            <person name="Espley R.V."/>
            <person name="Ireland H.S."/>
            <person name="Wu R."/>
            <person name="Atkinson R.G."/>
            <person name="Karunairetnam S."/>
            <person name="Bulley S."/>
            <person name="Chunkath S."/>
            <person name="Hanley Z."/>
            <person name="Storey R."/>
            <person name="Thrimawithana A.H."/>
            <person name="Thomson S."/>
            <person name="David C."/>
            <person name="Testolin R."/>
            <person name="Huang H."/>
            <person name="Hellens R.P."/>
            <person name="Schaffer R.J."/>
        </authorList>
    </citation>
    <scope>NUCLEOTIDE SEQUENCE [LARGE SCALE GENOMIC DNA]</scope>
    <source>
        <strain evidence="3">cv. Red5</strain>
    </source>
</reference>
<name>A0A2R6P271_ACTCC</name>
<evidence type="ECO:0000313" key="2">
    <source>
        <dbReference type="EMBL" id="PSR84099.1"/>
    </source>
</evidence>
<feature type="region of interest" description="Disordered" evidence="1">
    <location>
        <begin position="236"/>
        <end position="256"/>
    </location>
</feature>
<evidence type="ECO:0000313" key="3">
    <source>
        <dbReference type="Proteomes" id="UP000241394"/>
    </source>
</evidence>
<dbReference type="Gramene" id="PSR84099">
    <property type="protein sequence ID" value="PSR84099"/>
    <property type="gene ID" value="CEY00_Acc33535"/>
</dbReference>